<dbReference type="SMART" id="SM00220">
    <property type="entry name" value="S_TKc"/>
    <property type="match status" value="1"/>
</dbReference>
<evidence type="ECO:0000259" key="2">
    <source>
        <dbReference type="PROSITE" id="PS50011"/>
    </source>
</evidence>
<feature type="binding site" evidence="1">
    <location>
        <position position="98"/>
    </location>
    <ligand>
        <name>ATP</name>
        <dbReference type="ChEBI" id="CHEBI:30616"/>
    </ligand>
</feature>
<dbReference type="Pfam" id="PF00069">
    <property type="entry name" value="Pkinase"/>
    <property type="match status" value="1"/>
</dbReference>
<dbReference type="GO" id="GO:0004672">
    <property type="term" value="F:protein kinase activity"/>
    <property type="evidence" value="ECO:0007669"/>
    <property type="project" value="InterPro"/>
</dbReference>
<dbReference type="GO" id="GO:0005524">
    <property type="term" value="F:ATP binding"/>
    <property type="evidence" value="ECO:0007669"/>
    <property type="project" value="UniProtKB-UniRule"/>
</dbReference>
<accession>A0AAF3FIY9</accession>
<protein>
    <submittedName>
        <fullName evidence="4">Protein kinase domain-containing protein</fullName>
    </submittedName>
</protein>
<proteinExistence type="predicted"/>
<dbReference type="PROSITE" id="PS00107">
    <property type="entry name" value="PROTEIN_KINASE_ATP"/>
    <property type="match status" value="1"/>
</dbReference>
<keyword evidence="1" id="KW-0067">ATP-binding</keyword>
<name>A0AAF3FIY9_9BILA</name>
<dbReference type="InterPro" id="IPR017441">
    <property type="entry name" value="Protein_kinase_ATP_BS"/>
</dbReference>
<reference evidence="4" key="1">
    <citation type="submission" date="2024-02" db="UniProtKB">
        <authorList>
            <consortium name="WormBaseParasite"/>
        </authorList>
    </citation>
    <scope>IDENTIFICATION</scope>
</reference>
<dbReference type="PANTHER" id="PTHR44167">
    <property type="entry name" value="OVARIAN-SPECIFIC SERINE/THREONINE-PROTEIN KINASE LOK-RELATED"/>
    <property type="match status" value="1"/>
</dbReference>
<organism evidence="3 4">
    <name type="scientific">Mesorhabditis belari</name>
    <dbReference type="NCBI Taxonomy" id="2138241"/>
    <lineage>
        <taxon>Eukaryota</taxon>
        <taxon>Metazoa</taxon>
        <taxon>Ecdysozoa</taxon>
        <taxon>Nematoda</taxon>
        <taxon>Chromadorea</taxon>
        <taxon>Rhabditida</taxon>
        <taxon>Rhabditina</taxon>
        <taxon>Rhabditomorpha</taxon>
        <taxon>Rhabditoidea</taxon>
        <taxon>Rhabditidae</taxon>
        <taxon>Mesorhabditinae</taxon>
        <taxon>Mesorhabditis</taxon>
    </lineage>
</organism>
<keyword evidence="1" id="KW-0547">Nucleotide-binding</keyword>
<feature type="domain" description="Protein kinase" evidence="2">
    <location>
        <begin position="71"/>
        <end position="350"/>
    </location>
</feature>
<keyword evidence="3" id="KW-1185">Reference proteome</keyword>
<evidence type="ECO:0000256" key="1">
    <source>
        <dbReference type="PROSITE-ProRule" id="PRU10141"/>
    </source>
</evidence>
<dbReference type="PROSITE" id="PS50011">
    <property type="entry name" value="PROTEIN_KINASE_DOM"/>
    <property type="match status" value="1"/>
</dbReference>
<dbReference type="InterPro" id="IPR011009">
    <property type="entry name" value="Kinase-like_dom_sf"/>
</dbReference>
<dbReference type="SUPFAM" id="SSF56112">
    <property type="entry name" value="Protein kinase-like (PK-like)"/>
    <property type="match status" value="1"/>
</dbReference>
<dbReference type="CDD" id="cd00180">
    <property type="entry name" value="PKc"/>
    <property type="match status" value="1"/>
</dbReference>
<sequence>MVLSKYERPKGIDSNTLWDKSQLLLWPANAYNGHKKLTLFTRKLTNREEQHESGYPTLDAEWLSQRVNNKDDDEYFVGSGAFANVYEVPDTNPQLVVKHYSKFTGVFKTLIENEISVLKTLKHKNVVKQFGCVRNEKKEIIGLIMPKMENTLLDYIHSPIYTYTILTVLGWMEQLVNVLEYLRKARHVHRDIKPDNILVDSNGFLILGDFGSSKDTVGSGSFDVGNLRYKAFELFPSESKSAQYTHDSDLYAVGIVCVEIIERRRCFRQFMRQEYDAKQQKMVDVDFDRDTFLNEYEKCGNVSDVEPMQGLAVQGIREMISSWTNFTSTERRKEEHLWLLPCMKVLYEYLGRWSFRPVEDPNETNLYKPRGFNHKDDHVIVGTKEEDLMGEEFGFLSLGAKKAKGESRRRGSIDSESEKECEIDNLALALKDGYLLVLKETQVEPGVLGFNEWSDFVDKLKQKTINKIKTSLSIPSLCAIWQKELMRCLLRDLRPIVVAQSKKNLQQHFHSPLKEFSCFQSEKTSQHVILLDLPSHYGEYRFWSHEVINIVKETGRWDESSKIFVTENDDVLRYTQLFDEHWIYERFLPTNLSLRDLFDGSRIEVDDLKIEPFIFQLTQPPIYSCTCVQKCHMHDEILIFGNPKLQNRLPSCCGSYPEYLALFFECVSFLLGLEHLKDFFDLAIVLNRLFYLKTLLEKTRCQKLFPVYKVKSSENKSLIVLHWAEKESKIVIFDEDLLSITEKEITFVELKNGEISSLDLTTLIDLVTAERIFGNFITGYSQRSESCAFLKSVGKNVEDVLDHQETLWRLVDDWFSGRLDSLISEDECMRERRENDFEMRLPTTLLQLWLCSLTQDGAPIESFRKIWIDGQKTAKAKRFELLWALEGFCERCTSSCQSL</sequence>
<dbReference type="WBParaSite" id="MBELARI_LOCUS6800">
    <property type="protein sequence ID" value="MBELARI_LOCUS6800"/>
    <property type="gene ID" value="MBELARI_LOCUS6800"/>
</dbReference>
<dbReference type="InterPro" id="IPR000719">
    <property type="entry name" value="Prot_kinase_dom"/>
</dbReference>
<dbReference type="PANTHER" id="PTHR44167:SF24">
    <property type="entry name" value="SERINE_THREONINE-PROTEIN KINASE CHK2"/>
    <property type="match status" value="1"/>
</dbReference>
<dbReference type="AlphaFoldDB" id="A0AAF3FIY9"/>
<evidence type="ECO:0000313" key="3">
    <source>
        <dbReference type="Proteomes" id="UP000887575"/>
    </source>
</evidence>
<dbReference type="Gene3D" id="1.10.510.10">
    <property type="entry name" value="Transferase(Phosphotransferase) domain 1"/>
    <property type="match status" value="1"/>
</dbReference>
<evidence type="ECO:0000313" key="4">
    <source>
        <dbReference type="WBParaSite" id="MBELARI_LOCUS6800"/>
    </source>
</evidence>
<dbReference type="Proteomes" id="UP000887575">
    <property type="component" value="Unassembled WGS sequence"/>
</dbReference>